<reference evidence="1" key="1">
    <citation type="submission" date="2018-06" db="EMBL/GenBank/DDBJ databases">
        <authorList>
            <person name="Zhirakovskaya E."/>
        </authorList>
    </citation>
    <scope>NUCLEOTIDE SEQUENCE</scope>
</reference>
<organism evidence="1">
    <name type="scientific">hydrothermal vent metagenome</name>
    <dbReference type="NCBI Taxonomy" id="652676"/>
    <lineage>
        <taxon>unclassified sequences</taxon>
        <taxon>metagenomes</taxon>
        <taxon>ecological metagenomes</taxon>
    </lineage>
</organism>
<dbReference type="AlphaFoldDB" id="A0A3B0UAU0"/>
<proteinExistence type="predicted"/>
<protein>
    <submittedName>
        <fullName evidence="1">Uncharacterized protein</fullName>
    </submittedName>
</protein>
<accession>A0A3B0UAU0</accession>
<sequence length="82" mass="8848">MATENPHQCTAHGKGCLRPAGVCCWVLRVATLDYDRFGPFDTALSKSSTLPKPYIPQIPNRFQTGWSKGALGFLGVTLAPNA</sequence>
<evidence type="ECO:0000313" key="1">
    <source>
        <dbReference type="EMBL" id="VAW16586.1"/>
    </source>
</evidence>
<gene>
    <name evidence="1" type="ORF">MNBD_ALPHA11-2504</name>
</gene>
<name>A0A3B0UAU0_9ZZZZ</name>
<dbReference type="EMBL" id="UOEQ01000108">
    <property type="protein sequence ID" value="VAW16586.1"/>
    <property type="molecule type" value="Genomic_DNA"/>
</dbReference>